<name>A0AAX6PCR3_HETGA</name>
<dbReference type="InterPro" id="IPR002345">
    <property type="entry name" value="Lipocalin"/>
</dbReference>
<evidence type="ECO:0000313" key="6">
    <source>
        <dbReference type="RefSeq" id="XP_004849316.1"/>
    </source>
</evidence>
<dbReference type="PRINTS" id="PR01254">
    <property type="entry name" value="PGNDSYNTHASE"/>
</dbReference>
<dbReference type="PANTHER" id="PTHR11430:SF13">
    <property type="entry name" value="NEUTROPHIL GELATINASE-ASSOCIATED LIPOCALIN"/>
    <property type="match status" value="1"/>
</dbReference>
<reference evidence="6" key="1">
    <citation type="submission" date="2025-08" db="UniProtKB">
        <authorList>
            <consortium name="RefSeq"/>
        </authorList>
    </citation>
    <scope>IDENTIFICATION</scope>
</reference>
<comment type="subcellular location">
    <subcellularLocation>
        <location evidence="1">Secreted</location>
    </subcellularLocation>
</comment>
<evidence type="ECO:0000313" key="5">
    <source>
        <dbReference type="Proteomes" id="UP000694906"/>
    </source>
</evidence>
<dbReference type="Gene3D" id="2.40.128.20">
    <property type="match status" value="1"/>
</dbReference>
<dbReference type="GO" id="GO:0005615">
    <property type="term" value="C:extracellular space"/>
    <property type="evidence" value="ECO:0007669"/>
    <property type="project" value="TreeGrafter"/>
</dbReference>
<dbReference type="GeneID" id="101709013"/>
<dbReference type="KEGG" id="hgl:101709013"/>
<dbReference type="SUPFAM" id="SSF50814">
    <property type="entry name" value="Lipocalins"/>
    <property type="match status" value="1"/>
</dbReference>
<dbReference type="PANTHER" id="PTHR11430">
    <property type="entry name" value="LIPOCALIN"/>
    <property type="match status" value="1"/>
</dbReference>
<dbReference type="InterPro" id="IPR000566">
    <property type="entry name" value="Lipocln_cytosolic_FA-bd_dom"/>
</dbReference>
<evidence type="ECO:0000259" key="4">
    <source>
        <dbReference type="Pfam" id="PF00061"/>
    </source>
</evidence>
<organism evidence="5 6">
    <name type="scientific">Heterocephalus glaber</name>
    <name type="common">Naked mole rat</name>
    <dbReference type="NCBI Taxonomy" id="10181"/>
    <lineage>
        <taxon>Eukaryota</taxon>
        <taxon>Metazoa</taxon>
        <taxon>Chordata</taxon>
        <taxon>Craniata</taxon>
        <taxon>Vertebrata</taxon>
        <taxon>Euteleostomi</taxon>
        <taxon>Mammalia</taxon>
        <taxon>Eutheria</taxon>
        <taxon>Euarchontoglires</taxon>
        <taxon>Glires</taxon>
        <taxon>Rodentia</taxon>
        <taxon>Hystricomorpha</taxon>
        <taxon>Bathyergidae</taxon>
        <taxon>Heterocephalus</taxon>
    </lineage>
</organism>
<keyword evidence="5" id="KW-1185">Reference proteome</keyword>
<dbReference type="GO" id="GO:0036094">
    <property type="term" value="F:small molecule binding"/>
    <property type="evidence" value="ECO:0007669"/>
    <property type="project" value="InterPro"/>
</dbReference>
<protein>
    <submittedName>
        <fullName evidence="6">Neutrophil gelatinase-associated lipocalin-like</fullName>
    </submittedName>
</protein>
<evidence type="ECO:0000256" key="2">
    <source>
        <dbReference type="ARBA" id="ARBA00006889"/>
    </source>
</evidence>
<sequence length="84" mass="9612">MANITSFSGVQNFIMRVVATDYNQFAIVFYRIVQDGVQSVATLLGRTTELNPELRKRFVNFAMTLGFTDENIFFSDPMEKCMDV</sequence>
<evidence type="ECO:0000256" key="3">
    <source>
        <dbReference type="ARBA" id="ARBA00022525"/>
    </source>
</evidence>
<accession>A0AAX6PCR3</accession>
<evidence type="ECO:0000256" key="1">
    <source>
        <dbReference type="ARBA" id="ARBA00004613"/>
    </source>
</evidence>
<keyword evidence="3" id="KW-0964">Secreted</keyword>
<dbReference type="Pfam" id="PF00061">
    <property type="entry name" value="Lipocalin"/>
    <property type="match status" value="1"/>
</dbReference>
<dbReference type="InterPro" id="IPR012674">
    <property type="entry name" value="Calycin"/>
</dbReference>
<dbReference type="Proteomes" id="UP000694906">
    <property type="component" value="Unplaced"/>
</dbReference>
<feature type="domain" description="Lipocalin/cytosolic fatty-acid binding" evidence="4">
    <location>
        <begin position="16"/>
        <end position="76"/>
    </location>
</feature>
<comment type="similarity">
    <text evidence="2">Belongs to the calycin superfamily. Lipocalin family.</text>
</comment>
<proteinExistence type="inferred from homology"/>
<dbReference type="AlphaFoldDB" id="A0AAX6PCR3"/>
<dbReference type="RefSeq" id="XP_004849316.1">
    <property type="nucleotide sequence ID" value="XM_004849259.1"/>
</dbReference>
<gene>
    <name evidence="6" type="primary">LOC101709013</name>
</gene>